<proteinExistence type="predicted"/>
<accession>K0UZZ0</accession>
<dbReference type="InterPro" id="IPR025241">
    <property type="entry name" value="DUF4190"/>
</dbReference>
<organism evidence="4 5">
    <name type="scientific">Mycolicibacterium vaccae ATCC 25954</name>
    <dbReference type="NCBI Taxonomy" id="1194972"/>
    <lineage>
        <taxon>Bacteria</taxon>
        <taxon>Bacillati</taxon>
        <taxon>Actinomycetota</taxon>
        <taxon>Actinomycetes</taxon>
        <taxon>Mycobacteriales</taxon>
        <taxon>Mycobacteriaceae</taxon>
        <taxon>Mycolicibacterium</taxon>
    </lineage>
</organism>
<feature type="region of interest" description="Disordered" evidence="1">
    <location>
        <begin position="1"/>
        <end position="86"/>
    </location>
</feature>
<keyword evidence="2" id="KW-0472">Membrane</keyword>
<keyword evidence="2" id="KW-1133">Transmembrane helix</keyword>
<evidence type="ECO:0000259" key="3">
    <source>
        <dbReference type="Pfam" id="PF13828"/>
    </source>
</evidence>
<dbReference type="EMBL" id="ALQA01000034">
    <property type="protein sequence ID" value="EJZ08188.1"/>
    <property type="molecule type" value="Genomic_DNA"/>
</dbReference>
<comment type="caution">
    <text evidence="4">The sequence shown here is derived from an EMBL/GenBank/DDBJ whole genome shotgun (WGS) entry which is preliminary data.</text>
</comment>
<evidence type="ECO:0000313" key="4">
    <source>
        <dbReference type="EMBL" id="EJZ08188.1"/>
    </source>
</evidence>
<feature type="compositionally biased region" description="Pro residues" evidence="1">
    <location>
        <begin position="47"/>
        <end position="60"/>
    </location>
</feature>
<dbReference type="HOGENOM" id="CLU_100186_0_0_11"/>
<feature type="compositionally biased region" description="Polar residues" evidence="1">
    <location>
        <begin position="14"/>
        <end position="24"/>
    </location>
</feature>
<protein>
    <recommendedName>
        <fullName evidence="3">DUF4190 domain-containing protein</fullName>
    </recommendedName>
</protein>
<evidence type="ECO:0000256" key="2">
    <source>
        <dbReference type="SAM" id="Phobius"/>
    </source>
</evidence>
<dbReference type="eggNOG" id="ENOG5033A46">
    <property type="taxonomic scope" value="Bacteria"/>
</dbReference>
<reference evidence="4 5" key="1">
    <citation type="journal article" date="2012" name="J. Bacteriol.">
        <title>Complete Genome Sequence of Mycobacterium vaccae Type Strain ATCC 25954.</title>
        <authorList>
            <person name="Ho Y.S."/>
            <person name="Adroub S.A."/>
            <person name="Abadi M."/>
            <person name="Al Alwan B."/>
            <person name="Alkhateeb R."/>
            <person name="Gao G."/>
            <person name="Ragab A."/>
            <person name="Ali S."/>
            <person name="van Soolingen D."/>
            <person name="Bitter W."/>
            <person name="Pain A."/>
            <person name="Abdallah A.M."/>
        </authorList>
    </citation>
    <scope>NUCLEOTIDE SEQUENCE [LARGE SCALE GENOMIC DNA]</scope>
    <source>
        <strain evidence="4 5">ATCC 25954</strain>
    </source>
</reference>
<gene>
    <name evidence="4" type="ORF">MVAC_16330</name>
</gene>
<dbReference type="RefSeq" id="WP_003931074.1">
    <property type="nucleotide sequence ID" value="NZ_JH814692.1"/>
</dbReference>
<feature type="transmembrane region" description="Helical" evidence="2">
    <location>
        <begin position="207"/>
        <end position="231"/>
    </location>
</feature>
<feature type="domain" description="DUF4190" evidence="3">
    <location>
        <begin position="166"/>
        <end position="225"/>
    </location>
</feature>
<feature type="compositionally biased region" description="Pro residues" evidence="1">
    <location>
        <begin position="67"/>
        <end position="86"/>
    </location>
</feature>
<sequence length="233" mass="23057">MTNPDNDADRSESSDSTPGGSEPSSAGFEAPPIEQGDTTDPTGLQPQYPPPPAYNPPPSPGYGETPGYPPTTGYPPPGGFAAPDYPPPAYPPPYPAAGSPPYPTPGYGAPGYGGPGYGAPEYGASEYGAPSYPPPPYGAGGYPPAGGWIGAEYGYGAPAPQGTNSLAIGSLVASGIGLFCCVGSIIGIVLGVVAMNQINQTQQEGRGLAIAGVAVGVLTLLISGIATIAIMSS</sequence>
<keyword evidence="2" id="KW-0812">Transmembrane</keyword>
<evidence type="ECO:0000256" key="1">
    <source>
        <dbReference type="SAM" id="MobiDB-lite"/>
    </source>
</evidence>
<dbReference type="AlphaFoldDB" id="K0UZZ0"/>
<feature type="transmembrane region" description="Helical" evidence="2">
    <location>
        <begin position="171"/>
        <end position="195"/>
    </location>
</feature>
<dbReference type="Proteomes" id="UP000006072">
    <property type="component" value="Unassembled WGS sequence"/>
</dbReference>
<dbReference type="Pfam" id="PF13828">
    <property type="entry name" value="DUF4190"/>
    <property type="match status" value="1"/>
</dbReference>
<keyword evidence="5" id="KW-1185">Reference proteome</keyword>
<evidence type="ECO:0000313" key="5">
    <source>
        <dbReference type="Proteomes" id="UP000006072"/>
    </source>
</evidence>
<name>K0UZZ0_MYCVA</name>
<dbReference type="PATRIC" id="fig|1194972.3.peg.3261"/>